<dbReference type="InterPro" id="IPR002563">
    <property type="entry name" value="Flavin_Rdtase-like_dom"/>
</dbReference>
<organism evidence="6 7">
    <name type="scientific">Tetrapyrgos nigripes</name>
    <dbReference type="NCBI Taxonomy" id="182062"/>
    <lineage>
        <taxon>Eukaryota</taxon>
        <taxon>Fungi</taxon>
        <taxon>Dikarya</taxon>
        <taxon>Basidiomycota</taxon>
        <taxon>Agaricomycotina</taxon>
        <taxon>Agaricomycetes</taxon>
        <taxon>Agaricomycetidae</taxon>
        <taxon>Agaricales</taxon>
        <taxon>Marasmiineae</taxon>
        <taxon>Marasmiaceae</taxon>
        <taxon>Tetrapyrgos</taxon>
    </lineage>
</organism>
<dbReference type="PANTHER" id="PTHR33798:SF5">
    <property type="entry name" value="FLAVIN REDUCTASE LIKE DOMAIN-CONTAINING PROTEIN"/>
    <property type="match status" value="1"/>
</dbReference>
<gene>
    <name evidence="6" type="ORF">D9758_008295</name>
</gene>
<evidence type="ECO:0000256" key="4">
    <source>
        <dbReference type="ARBA" id="ARBA00038054"/>
    </source>
</evidence>
<name>A0A8H5G1F6_9AGAR</name>
<evidence type="ECO:0000313" key="7">
    <source>
        <dbReference type="Proteomes" id="UP000559256"/>
    </source>
</evidence>
<proteinExistence type="inferred from homology"/>
<dbReference type="SUPFAM" id="SSF50475">
    <property type="entry name" value="FMN-binding split barrel"/>
    <property type="match status" value="1"/>
</dbReference>
<comment type="cofactor">
    <cofactor evidence="1">
        <name>FMN</name>
        <dbReference type="ChEBI" id="CHEBI:58210"/>
    </cofactor>
</comment>
<dbReference type="Pfam" id="PF01613">
    <property type="entry name" value="Flavin_Reduct"/>
    <property type="match status" value="1"/>
</dbReference>
<reference evidence="6 7" key="1">
    <citation type="journal article" date="2020" name="ISME J.">
        <title>Uncovering the hidden diversity of litter-decomposition mechanisms in mushroom-forming fungi.</title>
        <authorList>
            <person name="Floudas D."/>
            <person name="Bentzer J."/>
            <person name="Ahren D."/>
            <person name="Johansson T."/>
            <person name="Persson P."/>
            <person name="Tunlid A."/>
        </authorList>
    </citation>
    <scope>NUCLEOTIDE SEQUENCE [LARGE SCALE GENOMIC DNA]</scope>
    <source>
        <strain evidence="6 7">CBS 291.85</strain>
    </source>
</reference>
<protein>
    <recommendedName>
        <fullName evidence="5">Flavin reductase like domain-containing protein</fullName>
    </recommendedName>
</protein>
<evidence type="ECO:0000256" key="3">
    <source>
        <dbReference type="ARBA" id="ARBA00022643"/>
    </source>
</evidence>
<evidence type="ECO:0000256" key="1">
    <source>
        <dbReference type="ARBA" id="ARBA00001917"/>
    </source>
</evidence>
<evidence type="ECO:0000256" key="2">
    <source>
        <dbReference type="ARBA" id="ARBA00022630"/>
    </source>
</evidence>
<dbReference type="Proteomes" id="UP000559256">
    <property type="component" value="Unassembled WGS sequence"/>
</dbReference>
<dbReference type="InterPro" id="IPR012349">
    <property type="entry name" value="Split_barrel_FMN-bd"/>
</dbReference>
<dbReference type="GO" id="GO:0010181">
    <property type="term" value="F:FMN binding"/>
    <property type="evidence" value="ECO:0007669"/>
    <property type="project" value="InterPro"/>
</dbReference>
<feature type="domain" description="Flavin reductase like" evidence="5">
    <location>
        <begin position="85"/>
        <end position="247"/>
    </location>
</feature>
<keyword evidence="3" id="KW-0288">FMN</keyword>
<dbReference type="AlphaFoldDB" id="A0A8H5G1F6"/>
<sequence length="312" mass="34814">MPSDIDPTISSTLYGKDLAQCIENFPPFNNTPVTYTQPPNPGWKFGQRVEETEEGKKWVQGEKEGWRRIDVDKESTTAIYQLMLSGIQPRPIAFVSSVSESGVENVAPFSFFNAVTADPPLISYCANTFGGSRFKDSAENATKEFTVNIISVPWAEQANFASVDVPSDLSEWELAGLTKMKSTYVKAPRVKESAFSMECELYHAFEIVRPQTKQITGTVIYGLIKCIHVRNDVLMDAKALEESGHRAKIVADPGKLRTIARMGDISYGYVSEPFRLPRCSWKKDGEAVKDAVEGYRTEKGLPEKEHTEVPKL</sequence>
<dbReference type="PANTHER" id="PTHR33798">
    <property type="entry name" value="FLAVOPROTEIN OXYGENASE"/>
    <property type="match status" value="1"/>
</dbReference>
<accession>A0A8H5G1F6</accession>
<dbReference type="Gene3D" id="2.30.110.10">
    <property type="entry name" value="Electron Transport, Fmn-binding Protein, Chain A"/>
    <property type="match status" value="1"/>
</dbReference>
<dbReference type="SMART" id="SM00903">
    <property type="entry name" value="Flavin_Reduct"/>
    <property type="match status" value="1"/>
</dbReference>
<dbReference type="OrthoDB" id="298012at2759"/>
<comment type="similarity">
    <text evidence="4">Belongs to the flavoredoxin family.</text>
</comment>
<evidence type="ECO:0000313" key="6">
    <source>
        <dbReference type="EMBL" id="KAF5356546.1"/>
    </source>
</evidence>
<keyword evidence="2" id="KW-0285">Flavoprotein</keyword>
<dbReference type="EMBL" id="JAACJM010000054">
    <property type="protein sequence ID" value="KAF5356546.1"/>
    <property type="molecule type" value="Genomic_DNA"/>
</dbReference>
<evidence type="ECO:0000259" key="5">
    <source>
        <dbReference type="SMART" id="SM00903"/>
    </source>
</evidence>
<keyword evidence="7" id="KW-1185">Reference proteome</keyword>
<comment type="caution">
    <text evidence="6">The sequence shown here is derived from an EMBL/GenBank/DDBJ whole genome shotgun (WGS) entry which is preliminary data.</text>
</comment>